<reference evidence="2 3" key="1">
    <citation type="submission" date="2018-01" db="EMBL/GenBank/DDBJ databases">
        <title>Halomonas endophytica sp. nov., isolated from storage liquid in the stems of Populus euphratica.</title>
        <authorList>
            <person name="Chen C."/>
        </authorList>
    </citation>
    <scope>NUCLEOTIDE SEQUENCE [LARGE SCALE GENOMIC DNA]</scope>
    <source>
        <strain evidence="2 3">BZ-SZ-XJ27</strain>
    </source>
</reference>
<dbReference type="OrthoDB" id="8561742at2"/>
<dbReference type="Pfam" id="PF08238">
    <property type="entry name" value="Sel1"/>
    <property type="match status" value="5"/>
</dbReference>
<dbReference type="InterPro" id="IPR006597">
    <property type="entry name" value="Sel1-like"/>
</dbReference>
<dbReference type="Gene3D" id="1.25.40.10">
    <property type="entry name" value="Tetratricopeptide repeat domain"/>
    <property type="match status" value="1"/>
</dbReference>
<organism evidence="2 3">
    <name type="scientific">Halomonas urumqiensis</name>
    <dbReference type="NCBI Taxonomy" id="1684789"/>
    <lineage>
        <taxon>Bacteria</taxon>
        <taxon>Pseudomonadati</taxon>
        <taxon>Pseudomonadota</taxon>
        <taxon>Gammaproteobacteria</taxon>
        <taxon>Oceanospirillales</taxon>
        <taxon>Halomonadaceae</taxon>
        <taxon>Halomonas</taxon>
    </lineage>
</organism>
<protein>
    <recommendedName>
        <fullName evidence="1">SH3b domain-containing protein</fullName>
    </recommendedName>
</protein>
<feature type="domain" description="SH3b" evidence="1">
    <location>
        <begin position="280"/>
        <end position="334"/>
    </location>
</feature>
<proteinExistence type="predicted"/>
<dbReference type="EMBL" id="PNRG01000025">
    <property type="protein sequence ID" value="PMR79696.1"/>
    <property type="molecule type" value="Genomic_DNA"/>
</dbReference>
<evidence type="ECO:0000313" key="2">
    <source>
        <dbReference type="EMBL" id="PMR79696.1"/>
    </source>
</evidence>
<dbReference type="PANTHER" id="PTHR11102:SF160">
    <property type="entry name" value="ERAD-ASSOCIATED E3 UBIQUITIN-PROTEIN LIGASE COMPONENT HRD3"/>
    <property type="match status" value="1"/>
</dbReference>
<dbReference type="Proteomes" id="UP000235547">
    <property type="component" value="Unassembled WGS sequence"/>
</dbReference>
<dbReference type="InterPro" id="IPR011990">
    <property type="entry name" value="TPR-like_helical_dom_sf"/>
</dbReference>
<gene>
    <name evidence="2" type="ORF">C1H70_11395</name>
</gene>
<sequence>MTFADVSSIEPRSPVRQPALRLSAGRVGGWRHCAYGVLAWLSLSVPAVQADFEAGMNAFQEQRYASAIHEWRDPAERGDPEAQFALGRMYEQGLGVRENLEEAGKWFRLAAESGNTFAQVRLGQLYLAGRLEGKPEDAIQWLSQAAEAGDDVAQFQLGLLYLEGSGVSVDEREAARWLEVAAEQGHTGAQNNIGSLYEAGRGVVQSDTRAIEWYEKAALQGDSLAQNNLGAMHARGRGTERNHAWAVFWFAMSAQAGNQQARDNLETSLEHLEARAIAGSRVNIRAAAGTDSQILTTMDRGEDVKELGSVDGWSQIYLEVEGTPTLGWVSSNLLD</sequence>
<dbReference type="InterPro" id="IPR050767">
    <property type="entry name" value="Sel1_AlgK"/>
</dbReference>
<keyword evidence="3" id="KW-1185">Reference proteome</keyword>
<dbReference type="SMART" id="SM00671">
    <property type="entry name" value="SEL1"/>
    <property type="match status" value="5"/>
</dbReference>
<dbReference type="SUPFAM" id="SSF81901">
    <property type="entry name" value="HCP-like"/>
    <property type="match status" value="1"/>
</dbReference>
<dbReference type="PANTHER" id="PTHR11102">
    <property type="entry name" value="SEL-1-LIKE PROTEIN"/>
    <property type="match status" value="1"/>
</dbReference>
<dbReference type="AlphaFoldDB" id="A0A2N7UGV5"/>
<dbReference type="Pfam" id="PF08239">
    <property type="entry name" value="SH3_3"/>
    <property type="match status" value="1"/>
</dbReference>
<evidence type="ECO:0000313" key="3">
    <source>
        <dbReference type="Proteomes" id="UP000235547"/>
    </source>
</evidence>
<dbReference type="Gene3D" id="2.30.30.40">
    <property type="entry name" value="SH3 Domains"/>
    <property type="match status" value="1"/>
</dbReference>
<dbReference type="InterPro" id="IPR003646">
    <property type="entry name" value="SH3-like_bac-type"/>
</dbReference>
<comment type="caution">
    <text evidence="2">The sequence shown here is derived from an EMBL/GenBank/DDBJ whole genome shotgun (WGS) entry which is preliminary data.</text>
</comment>
<name>A0A2N7UGV5_9GAMM</name>
<evidence type="ECO:0000259" key="1">
    <source>
        <dbReference type="Pfam" id="PF08239"/>
    </source>
</evidence>
<accession>A0A2N7UGV5</accession>